<sequence length="39" mass="4361">MTTADLPGLAILTARLWSAALIGLWALTRRTTRALRRRP</sequence>
<evidence type="ECO:0000256" key="1">
    <source>
        <dbReference type="SAM" id="Phobius"/>
    </source>
</evidence>
<proteinExistence type="predicted"/>
<reference evidence="2 3" key="1">
    <citation type="submission" date="2020-08" db="EMBL/GenBank/DDBJ databases">
        <title>Genomic Encyclopedia of Type Strains, Phase III (KMG-III): the genomes of soil and plant-associated and newly described type strains.</title>
        <authorList>
            <person name="Whitman W."/>
        </authorList>
    </citation>
    <scope>NUCLEOTIDE SEQUENCE [LARGE SCALE GENOMIC DNA]</scope>
    <source>
        <strain evidence="2 3">CECT 3259</strain>
    </source>
</reference>
<evidence type="ECO:0000313" key="3">
    <source>
        <dbReference type="Proteomes" id="UP000528608"/>
    </source>
</evidence>
<gene>
    <name evidence="2" type="ORF">FHS36_002146</name>
</gene>
<dbReference type="Proteomes" id="UP000528608">
    <property type="component" value="Unassembled WGS sequence"/>
</dbReference>
<keyword evidence="1" id="KW-0472">Membrane</keyword>
<evidence type="ECO:0000313" key="2">
    <source>
        <dbReference type="EMBL" id="MBB5118713.1"/>
    </source>
</evidence>
<organism evidence="2 3">
    <name type="scientific">Streptomyces eurocidicus</name>
    <name type="common">Streptoverticillium eurocidicus</name>
    <dbReference type="NCBI Taxonomy" id="66423"/>
    <lineage>
        <taxon>Bacteria</taxon>
        <taxon>Bacillati</taxon>
        <taxon>Actinomycetota</taxon>
        <taxon>Actinomycetes</taxon>
        <taxon>Kitasatosporales</taxon>
        <taxon>Streptomycetaceae</taxon>
        <taxon>Streptomyces</taxon>
    </lineage>
</organism>
<dbReference type="AlphaFoldDB" id="A0A7W8F0J6"/>
<dbReference type="EMBL" id="JACHJF010000005">
    <property type="protein sequence ID" value="MBB5118713.1"/>
    <property type="molecule type" value="Genomic_DNA"/>
</dbReference>
<name>A0A7W8F0J6_STREU</name>
<feature type="transmembrane region" description="Helical" evidence="1">
    <location>
        <begin position="6"/>
        <end position="28"/>
    </location>
</feature>
<keyword evidence="1" id="KW-0812">Transmembrane</keyword>
<accession>A0A7W8F0J6</accession>
<protein>
    <submittedName>
        <fullName evidence="2">Uncharacterized protein</fullName>
    </submittedName>
</protein>
<comment type="caution">
    <text evidence="2">The sequence shown here is derived from an EMBL/GenBank/DDBJ whole genome shotgun (WGS) entry which is preliminary data.</text>
</comment>
<keyword evidence="1" id="KW-1133">Transmembrane helix</keyword>